<dbReference type="GO" id="GO:0003989">
    <property type="term" value="F:acetyl-CoA carboxylase activity"/>
    <property type="evidence" value="ECO:0007669"/>
    <property type="project" value="InterPro"/>
</dbReference>
<name>A0A5P2AM61_STRVZ</name>
<dbReference type="AlphaFoldDB" id="A0A5P2AM61"/>
<feature type="region of interest" description="Disordered" evidence="1">
    <location>
        <begin position="53"/>
        <end position="99"/>
    </location>
</feature>
<reference evidence="2 3" key="1">
    <citation type="submission" date="2018-05" db="EMBL/GenBank/DDBJ databases">
        <title>Streptomyces venezuelae.</title>
        <authorList>
            <person name="Kim W."/>
            <person name="Lee N."/>
            <person name="Cho B.-K."/>
        </authorList>
    </citation>
    <scope>NUCLEOTIDE SEQUENCE [LARGE SCALE GENOMIC DNA]</scope>
    <source>
        <strain evidence="2 3">ATCC 15068</strain>
    </source>
</reference>
<dbReference type="Pfam" id="PF13822">
    <property type="entry name" value="ACC_epsilon"/>
    <property type="match status" value="1"/>
</dbReference>
<dbReference type="OrthoDB" id="4300992at2"/>
<evidence type="ECO:0000313" key="3">
    <source>
        <dbReference type="Proteomes" id="UP000324106"/>
    </source>
</evidence>
<accession>A0A5P2AM61</accession>
<feature type="compositionally biased region" description="Basic and acidic residues" evidence="1">
    <location>
        <begin position="1"/>
        <end position="11"/>
    </location>
</feature>
<protein>
    <recommendedName>
        <fullName evidence="4">Acyl-CoA carboxylase subunit epsilon</fullName>
    </recommendedName>
</protein>
<evidence type="ECO:0008006" key="4">
    <source>
        <dbReference type="Google" id="ProtNLM"/>
    </source>
</evidence>
<dbReference type="Proteomes" id="UP000324106">
    <property type="component" value="Chromosome"/>
</dbReference>
<dbReference type="InterPro" id="IPR032716">
    <property type="entry name" value="ACC_epsilon"/>
</dbReference>
<evidence type="ECO:0000256" key="1">
    <source>
        <dbReference type="SAM" id="MobiDB-lite"/>
    </source>
</evidence>
<dbReference type="EMBL" id="CP029194">
    <property type="protein sequence ID" value="QES19362.1"/>
    <property type="molecule type" value="Genomic_DNA"/>
</dbReference>
<dbReference type="GO" id="GO:0004658">
    <property type="term" value="F:propionyl-CoA carboxylase activity"/>
    <property type="evidence" value="ECO:0007669"/>
    <property type="project" value="InterPro"/>
</dbReference>
<sequence length="99" mass="10866">MRTRTRPERTKNVTTQTPTPALDAEHLFRVERGVPTEEETAALAVVLLMRMSGTPGAGEEQGPAPAHWRSRDRAHGHRVAPRSWRAGVRRPEPGAGEPG</sequence>
<organism evidence="2 3">
    <name type="scientific">Streptomyces venezuelae</name>
    <dbReference type="NCBI Taxonomy" id="54571"/>
    <lineage>
        <taxon>Bacteria</taxon>
        <taxon>Bacillati</taxon>
        <taxon>Actinomycetota</taxon>
        <taxon>Actinomycetes</taxon>
        <taxon>Kitasatosporales</taxon>
        <taxon>Streptomycetaceae</taxon>
        <taxon>Streptomyces</taxon>
    </lineage>
</organism>
<feature type="compositionally biased region" description="Basic residues" evidence="1">
    <location>
        <begin position="68"/>
        <end position="80"/>
    </location>
</feature>
<feature type="region of interest" description="Disordered" evidence="1">
    <location>
        <begin position="1"/>
        <end position="21"/>
    </location>
</feature>
<evidence type="ECO:0000313" key="2">
    <source>
        <dbReference type="EMBL" id="QES19362.1"/>
    </source>
</evidence>
<gene>
    <name evidence="2" type="ORF">DEJ46_09880</name>
</gene>
<proteinExistence type="predicted"/>